<dbReference type="EMBL" id="PJRP01000009">
    <property type="protein sequence ID" value="PLP98888.1"/>
    <property type="molecule type" value="Genomic_DNA"/>
</dbReference>
<evidence type="ECO:0000256" key="1">
    <source>
        <dbReference type="SAM" id="MobiDB-lite"/>
    </source>
</evidence>
<proteinExistence type="predicted"/>
<comment type="caution">
    <text evidence="2">The sequence shown here is derived from an EMBL/GenBank/DDBJ whole genome shotgun (WGS) entry which is preliminary data.</text>
</comment>
<dbReference type="AlphaFoldDB" id="A0A2N5C9I6"/>
<evidence type="ECO:0000313" key="2">
    <source>
        <dbReference type="EMBL" id="PLP98888.1"/>
    </source>
</evidence>
<accession>A0A2N5C9I6</accession>
<feature type="region of interest" description="Disordered" evidence="1">
    <location>
        <begin position="151"/>
        <end position="184"/>
    </location>
</feature>
<name>A0A2N5C9I6_9BURK</name>
<gene>
    <name evidence="2" type="ORF">CYJ10_19055</name>
</gene>
<protein>
    <submittedName>
        <fullName evidence="2">Uncharacterized protein</fullName>
    </submittedName>
</protein>
<reference evidence="2 3" key="1">
    <citation type="submission" date="2017-12" db="EMBL/GenBank/DDBJ databases">
        <title>Genome sequence of the active heterotrophic nitrifier-denitrifier, Cupriavidus pauculus UM1.</title>
        <authorList>
            <person name="Putonti C."/>
            <person name="Castignetti D."/>
        </authorList>
    </citation>
    <scope>NUCLEOTIDE SEQUENCE [LARGE SCALE GENOMIC DNA]</scope>
    <source>
        <strain evidence="2 3">UM1</strain>
    </source>
</reference>
<dbReference type="RefSeq" id="WP_101683037.1">
    <property type="nucleotide sequence ID" value="NZ_PJRP01000009.1"/>
</dbReference>
<dbReference type="Proteomes" id="UP000234341">
    <property type="component" value="Unassembled WGS sequence"/>
</dbReference>
<evidence type="ECO:0000313" key="3">
    <source>
        <dbReference type="Proteomes" id="UP000234341"/>
    </source>
</evidence>
<dbReference type="OrthoDB" id="9132722at2"/>
<feature type="compositionally biased region" description="Basic and acidic residues" evidence="1">
    <location>
        <begin position="163"/>
        <end position="176"/>
    </location>
</feature>
<organism evidence="2 3">
    <name type="scientific">Cupriavidus pauculus</name>
    <dbReference type="NCBI Taxonomy" id="82633"/>
    <lineage>
        <taxon>Bacteria</taxon>
        <taxon>Pseudomonadati</taxon>
        <taxon>Pseudomonadota</taxon>
        <taxon>Betaproteobacteria</taxon>
        <taxon>Burkholderiales</taxon>
        <taxon>Burkholderiaceae</taxon>
        <taxon>Cupriavidus</taxon>
    </lineage>
</organism>
<sequence length="221" mass="25168">MRNYAIQIIGQDLALAPSHFAQDWVLRHLAGLKALRIYVELRVRGHGTVDSFYTAFRETFNGHPDAVNSAMEVFEASDFYGRCLRSVLAEIPADELAKEWAARAEEFTVMSRQHAMSINLNLPANADEVFGKWSADYSAMPFEYEQHHRTRDEEAMASLAQEQAREHRRESREHARQTGGDFVAMSDKRNETNLWQQAPRDLRNDTGHGTVVNDQGVAVVY</sequence>